<dbReference type="GO" id="GO:0047499">
    <property type="term" value="F:calcium-independent phospholipase A2 activity"/>
    <property type="evidence" value="ECO:0007669"/>
    <property type="project" value="TreeGrafter"/>
</dbReference>
<reference evidence="3 4" key="1">
    <citation type="submission" date="2015-07" db="EMBL/GenBank/DDBJ databases">
        <title>Emmonsia species relationships and genome sequence.</title>
        <authorList>
            <consortium name="The Broad Institute Genomics Platform"/>
            <person name="Cuomo C.A."/>
            <person name="Munoz J.F."/>
            <person name="Imamovic A."/>
            <person name="Priest M.E."/>
            <person name="Young S."/>
            <person name="Clay O.K."/>
            <person name="McEwen J.G."/>
        </authorList>
    </citation>
    <scope>NUCLEOTIDE SEQUENCE [LARGE SCALE GENOMIC DNA]</scope>
    <source>
        <strain evidence="3 4">UAMH 9510</strain>
    </source>
</reference>
<dbReference type="EMBL" id="LGRN01001255">
    <property type="protein sequence ID" value="OJD09641.1"/>
    <property type="molecule type" value="Genomic_DNA"/>
</dbReference>
<name>A0A1J9NYF0_9EURO</name>
<dbReference type="Gene3D" id="3.40.1090.10">
    <property type="entry name" value="Cytosolic phospholipase A2 catalytic domain"/>
    <property type="match status" value="1"/>
</dbReference>
<sequence length="164" mass="18200">MKVLFYSQTITVKLHQKEIKIRARATSAAPVLLPSVNISGKSYQDGGVRPQNNNPLLLGLSEVRRLWPTTPILDVVVSLETGSALTKNSSTVSCFYNVLMNDMLLRGYQSINSSYDGEESWKQIKNLLPTEVRSEKNFLRLNVPFPSGSRPSMDDAGAMDTLSH</sequence>
<dbReference type="InterPro" id="IPR016035">
    <property type="entry name" value="Acyl_Trfase/lysoPLipase"/>
</dbReference>
<gene>
    <name evidence="3" type="ORF">AJ78_09001</name>
</gene>
<protein>
    <recommendedName>
        <fullName evidence="5">PNPLA domain-containing protein</fullName>
    </recommendedName>
</protein>
<dbReference type="GO" id="GO:0016042">
    <property type="term" value="P:lipid catabolic process"/>
    <property type="evidence" value="ECO:0007669"/>
    <property type="project" value="UniProtKB-KW"/>
</dbReference>
<dbReference type="OrthoDB" id="194358at2759"/>
<comment type="caution">
    <text evidence="3">The sequence shown here is derived from an EMBL/GenBank/DDBJ whole genome shotgun (WGS) entry which is preliminary data.</text>
</comment>
<evidence type="ECO:0008006" key="5">
    <source>
        <dbReference type="Google" id="ProtNLM"/>
    </source>
</evidence>
<dbReference type="GO" id="GO:0016020">
    <property type="term" value="C:membrane"/>
    <property type="evidence" value="ECO:0007669"/>
    <property type="project" value="TreeGrafter"/>
</dbReference>
<organism evidence="3 4">
    <name type="scientific">Emergomyces pasteurianus Ep9510</name>
    <dbReference type="NCBI Taxonomy" id="1447872"/>
    <lineage>
        <taxon>Eukaryota</taxon>
        <taxon>Fungi</taxon>
        <taxon>Dikarya</taxon>
        <taxon>Ascomycota</taxon>
        <taxon>Pezizomycotina</taxon>
        <taxon>Eurotiomycetes</taxon>
        <taxon>Eurotiomycetidae</taxon>
        <taxon>Onygenales</taxon>
        <taxon>Ajellomycetaceae</taxon>
        <taxon>Emergomyces</taxon>
    </lineage>
</organism>
<accession>A0A1J9NYF0</accession>
<evidence type="ECO:0000313" key="3">
    <source>
        <dbReference type="EMBL" id="OJD09641.1"/>
    </source>
</evidence>
<evidence type="ECO:0000256" key="2">
    <source>
        <dbReference type="ARBA" id="ARBA00022963"/>
    </source>
</evidence>
<evidence type="ECO:0000256" key="1">
    <source>
        <dbReference type="ARBA" id="ARBA00022801"/>
    </source>
</evidence>
<keyword evidence="2" id="KW-0443">Lipid metabolism</keyword>
<evidence type="ECO:0000313" key="4">
    <source>
        <dbReference type="Proteomes" id="UP000182235"/>
    </source>
</evidence>
<dbReference type="VEuPathDB" id="FungiDB:AJ78_09001"/>
<dbReference type="PANTHER" id="PTHR24185:SF1">
    <property type="entry name" value="CALCIUM-INDEPENDENT PHOSPHOLIPASE A2-GAMMA"/>
    <property type="match status" value="1"/>
</dbReference>
<dbReference type="STRING" id="1447872.A0A1J9NYF0"/>
<dbReference type="AlphaFoldDB" id="A0A1J9NYF0"/>
<keyword evidence="1" id="KW-0378">Hydrolase</keyword>
<keyword evidence="2" id="KW-0442">Lipid degradation</keyword>
<dbReference type="PANTHER" id="PTHR24185">
    <property type="entry name" value="CALCIUM-INDEPENDENT PHOSPHOLIPASE A2-GAMMA"/>
    <property type="match status" value="1"/>
</dbReference>
<proteinExistence type="predicted"/>
<dbReference type="GO" id="GO:0019369">
    <property type="term" value="P:arachidonate metabolic process"/>
    <property type="evidence" value="ECO:0007669"/>
    <property type="project" value="TreeGrafter"/>
</dbReference>
<keyword evidence="4" id="KW-1185">Reference proteome</keyword>
<dbReference type="SUPFAM" id="SSF52151">
    <property type="entry name" value="FabD/lysophospholipase-like"/>
    <property type="match status" value="1"/>
</dbReference>
<dbReference type="Proteomes" id="UP000182235">
    <property type="component" value="Unassembled WGS sequence"/>
</dbReference>